<evidence type="ECO:0000313" key="10">
    <source>
        <dbReference type="Proteomes" id="UP000006055"/>
    </source>
</evidence>
<reference evidence="10" key="1">
    <citation type="submission" date="2012-06" db="EMBL/GenBank/DDBJ databases">
        <title>Complete sequence of chromosome of Desulfomonile tiedjei DSM 6799.</title>
        <authorList>
            <person name="Lucas S."/>
            <person name="Copeland A."/>
            <person name="Lapidus A."/>
            <person name="Glavina del Rio T."/>
            <person name="Dalin E."/>
            <person name="Tice H."/>
            <person name="Bruce D."/>
            <person name="Goodwin L."/>
            <person name="Pitluck S."/>
            <person name="Peters L."/>
            <person name="Ovchinnikova G."/>
            <person name="Zeytun A."/>
            <person name="Lu M."/>
            <person name="Kyrpides N."/>
            <person name="Mavromatis K."/>
            <person name="Ivanova N."/>
            <person name="Brettin T."/>
            <person name="Detter J.C."/>
            <person name="Han C."/>
            <person name="Larimer F."/>
            <person name="Land M."/>
            <person name="Hauser L."/>
            <person name="Markowitz V."/>
            <person name="Cheng J.-F."/>
            <person name="Hugenholtz P."/>
            <person name="Woyke T."/>
            <person name="Wu D."/>
            <person name="Spring S."/>
            <person name="Schroeder M."/>
            <person name="Brambilla E."/>
            <person name="Klenk H.-P."/>
            <person name="Eisen J.A."/>
        </authorList>
    </citation>
    <scope>NUCLEOTIDE SEQUENCE [LARGE SCALE GENOMIC DNA]</scope>
    <source>
        <strain evidence="10">ATCC 49306 / DSM 6799 / DCB-1</strain>
    </source>
</reference>
<dbReference type="GO" id="GO:0005886">
    <property type="term" value="C:plasma membrane"/>
    <property type="evidence" value="ECO:0007669"/>
    <property type="project" value="UniProtKB-SubCell"/>
</dbReference>
<protein>
    <submittedName>
        <fullName evidence="9">Thiosulfate reductase cytochrome B subunit (Membrane anchoring protein)</fullName>
    </submittedName>
</protein>
<dbReference type="AlphaFoldDB" id="I4C8C6"/>
<dbReference type="GO" id="GO:0009055">
    <property type="term" value="F:electron transfer activity"/>
    <property type="evidence" value="ECO:0007669"/>
    <property type="project" value="InterPro"/>
</dbReference>
<dbReference type="KEGG" id="dti:Desti_3156"/>
<dbReference type="CDD" id="cd08168">
    <property type="entry name" value="Cytochrom_C3"/>
    <property type="match status" value="1"/>
</dbReference>
<dbReference type="InterPro" id="IPR011577">
    <property type="entry name" value="Cyt_b561_bac/Ni-Hgenase"/>
</dbReference>
<feature type="transmembrane region" description="Helical" evidence="7">
    <location>
        <begin position="304"/>
        <end position="326"/>
    </location>
</feature>
<dbReference type="Gene3D" id="1.10.780.10">
    <property type="entry name" value="Hydroxylamine Oxidoreductase, Chain A, domain 1"/>
    <property type="match status" value="1"/>
</dbReference>
<dbReference type="Gene3D" id="1.20.950.20">
    <property type="entry name" value="Transmembrane di-heme cytochromes, Chain C"/>
    <property type="match status" value="1"/>
</dbReference>
<dbReference type="HOGENOM" id="CLU_498530_0_0_7"/>
<organism evidence="9 10">
    <name type="scientific">Desulfomonile tiedjei (strain ATCC 49306 / DSM 6799 / DCB-1)</name>
    <dbReference type="NCBI Taxonomy" id="706587"/>
    <lineage>
        <taxon>Bacteria</taxon>
        <taxon>Pseudomonadati</taxon>
        <taxon>Thermodesulfobacteriota</taxon>
        <taxon>Desulfomonilia</taxon>
        <taxon>Desulfomonilales</taxon>
        <taxon>Desulfomonilaceae</taxon>
        <taxon>Desulfomonile</taxon>
    </lineage>
</organism>
<keyword evidence="10" id="KW-1185">Reference proteome</keyword>
<keyword evidence="3 7" id="KW-0812">Transmembrane</keyword>
<feature type="compositionally biased region" description="Low complexity" evidence="6">
    <location>
        <begin position="31"/>
        <end position="44"/>
    </location>
</feature>
<dbReference type="eggNOG" id="COG4117">
    <property type="taxonomic scope" value="Bacteria"/>
</dbReference>
<dbReference type="GO" id="GO:0020037">
    <property type="term" value="F:heme binding"/>
    <property type="evidence" value="ECO:0007669"/>
    <property type="project" value="TreeGrafter"/>
</dbReference>
<feature type="domain" description="Cytochrome b561 bacterial/Ni-hydrogenase" evidence="8">
    <location>
        <begin position="343"/>
        <end position="532"/>
    </location>
</feature>
<dbReference type="Pfam" id="PF01292">
    <property type="entry name" value="Ni_hydr_CYTB"/>
    <property type="match status" value="1"/>
</dbReference>
<dbReference type="GO" id="GO:0022904">
    <property type="term" value="P:respiratory electron transport chain"/>
    <property type="evidence" value="ECO:0007669"/>
    <property type="project" value="InterPro"/>
</dbReference>
<keyword evidence="5 7" id="KW-0472">Membrane</keyword>
<dbReference type="RefSeq" id="WP_014810954.1">
    <property type="nucleotide sequence ID" value="NC_018025.1"/>
</dbReference>
<dbReference type="EMBL" id="CP003360">
    <property type="protein sequence ID" value="AFM25817.1"/>
    <property type="molecule type" value="Genomic_DNA"/>
</dbReference>
<dbReference type="InterPro" id="IPR036280">
    <property type="entry name" value="Multihaem_cyt_sf"/>
</dbReference>
<name>I4C8C6_DESTA</name>
<feature type="transmembrane region" description="Helical" evidence="7">
    <location>
        <begin position="457"/>
        <end position="478"/>
    </location>
</feature>
<proteinExistence type="predicted"/>
<gene>
    <name evidence="9" type="ordered locus">Desti_3156</name>
</gene>
<dbReference type="PANTHER" id="PTHR30485">
    <property type="entry name" value="NI/FE-HYDROGENASE 1 B-TYPE CYTOCHROME SUBUNIT"/>
    <property type="match status" value="1"/>
</dbReference>
<keyword evidence="4 7" id="KW-1133">Transmembrane helix</keyword>
<evidence type="ECO:0000256" key="3">
    <source>
        <dbReference type="ARBA" id="ARBA00022692"/>
    </source>
</evidence>
<dbReference type="SUPFAM" id="SSF81342">
    <property type="entry name" value="Transmembrane di-heme cytochromes"/>
    <property type="match status" value="1"/>
</dbReference>
<evidence type="ECO:0000256" key="1">
    <source>
        <dbReference type="ARBA" id="ARBA00004651"/>
    </source>
</evidence>
<feature type="transmembrane region" description="Helical" evidence="7">
    <location>
        <begin position="349"/>
        <end position="367"/>
    </location>
</feature>
<accession>I4C8C6</accession>
<comment type="subcellular location">
    <subcellularLocation>
        <location evidence="1">Cell membrane</location>
        <topology evidence="1">Multi-pass membrane protein</topology>
    </subcellularLocation>
</comment>
<feature type="transmembrane region" description="Helical" evidence="7">
    <location>
        <begin position="387"/>
        <end position="405"/>
    </location>
</feature>
<dbReference type="PANTHER" id="PTHR30485:SF1">
    <property type="entry name" value="CYTOCHROME YDHU-RELATED"/>
    <property type="match status" value="1"/>
</dbReference>
<evidence type="ECO:0000256" key="7">
    <source>
        <dbReference type="SAM" id="Phobius"/>
    </source>
</evidence>
<evidence type="ECO:0000256" key="6">
    <source>
        <dbReference type="SAM" id="MobiDB-lite"/>
    </source>
</evidence>
<evidence type="ECO:0000256" key="2">
    <source>
        <dbReference type="ARBA" id="ARBA00022475"/>
    </source>
</evidence>
<dbReference type="InterPro" id="IPR016174">
    <property type="entry name" value="Di-haem_cyt_TM"/>
</dbReference>
<evidence type="ECO:0000313" key="9">
    <source>
        <dbReference type="EMBL" id="AFM25817.1"/>
    </source>
</evidence>
<evidence type="ECO:0000256" key="5">
    <source>
        <dbReference type="ARBA" id="ARBA00023136"/>
    </source>
</evidence>
<dbReference type="SUPFAM" id="SSF48695">
    <property type="entry name" value="Multiheme cytochromes"/>
    <property type="match status" value="1"/>
</dbReference>
<dbReference type="STRING" id="706587.Desti_3156"/>
<evidence type="ECO:0000259" key="8">
    <source>
        <dbReference type="Pfam" id="PF01292"/>
    </source>
</evidence>
<feature type="compositionally biased region" description="Basic and acidic residues" evidence="6">
    <location>
        <begin position="47"/>
        <end position="61"/>
    </location>
</feature>
<evidence type="ECO:0000256" key="4">
    <source>
        <dbReference type="ARBA" id="ARBA00022989"/>
    </source>
</evidence>
<dbReference type="OrthoDB" id="9814800at2"/>
<sequence length="547" mass="60971">MKKWTVLAAVIVAATVLVFQYSIVPTIAQEQGTTGQPSTTTPSPATKTDEPAAQKKAEKPAEITNQECIDCHNPDILKMSKEELADQVVVDDKAAPPRSKRPFVTGELNLSINDKKYAEGVHADTTCVTCHSDITEVPHKQRLKAVDCKECHDEAVEQIEASAHKDKPGPKALGCVGCHDVHYGKGKDDYAKGFSPKVCEDCHKAYNMDTLKAHTKLYEAKLHLAMDCMLCHSGKDPGVHNIPLVKTKVASCESCHTKNTILEKEKPVSAGFIACVTQTGFMNGSSLKKYGYVLGAHRIPMLDAILILVVLGTFGLPIVHGGLRILTRRKEPIHLPEEKILLHPLIERLWHWFQALCIVMLIFTGIMLHWPEKFPGWFNWSVTVHNWFGWGAVIAFVVWFLYNIITGRISHYIPKKWEIPGGMITQAKFYGYGIFKHEPHPYAPTEDNKFNPLQKIAYLKFQLLLFPLLLISGILYMYPETFKGVIAAIGGMYILGIIHLILGALFTAFLVAHLYLATTGETIGENFKAIIFGYGVKSDHEDHSKHV</sequence>
<dbReference type="Proteomes" id="UP000006055">
    <property type="component" value="Chromosome"/>
</dbReference>
<feature type="transmembrane region" description="Helical" evidence="7">
    <location>
        <begin position="484"/>
        <end position="511"/>
    </location>
</feature>
<dbReference type="InterPro" id="IPR051542">
    <property type="entry name" value="Hydrogenase_cytochrome"/>
</dbReference>
<keyword evidence="2" id="KW-1003">Cell membrane</keyword>
<feature type="region of interest" description="Disordered" evidence="6">
    <location>
        <begin position="30"/>
        <end position="61"/>
    </location>
</feature>
<dbReference type="Gene3D" id="1.10.1130.10">
    <property type="entry name" value="Flavocytochrome C3, Chain A"/>
    <property type="match status" value="1"/>
</dbReference>